<proteinExistence type="predicted"/>
<dbReference type="Proteomes" id="UP000814243">
    <property type="component" value="Unassembled WGS sequence"/>
</dbReference>
<dbReference type="EMBL" id="JACEFF010000184">
    <property type="protein sequence ID" value="KAH9642633.1"/>
    <property type="molecule type" value="Genomic_DNA"/>
</dbReference>
<dbReference type="AlphaFoldDB" id="A0A922SMP7"/>
<comment type="caution">
    <text evidence="2">The sequence shown here is derived from an EMBL/GenBank/DDBJ whole genome shotgun (WGS) entry which is preliminary data.</text>
</comment>
<sequence>MEAVRLKELEMKQAAEILGVSYGTLYGRYRDVYGCINRPYRIFNGTSSPHLTPRAVRDFWQTKGPSEVLDRLQRGEMTLETAAQSLGVSIANLAAHLADFGLPEKAGKWPTIRVASLDSLRGGEVPAVPAPAPPASPSALMRTRPDLTIVAARRSDHKQEEDEAT</sequence>
<reference evidence="2" key="1">
    <citation type="journal article" date="2021" name="G3 (Bethesda)">
        <title>Genome and transcriptome analysis of the beet armyworm Spodoptera exigua reveals targets for pest control. .</title>
        <authorList>
            <person name="Simon S."/>
            <person name="Breeschoten T."/>
            <person name="Jansen H.J."/>
            <person name="Dirks R.P."/>
            <person name="Schranz M.E."/>
            <person name="Ros V.I.D."/>
        </authorList>
    </citation>
    <scope>NUCLEOTIDE SEQUENCE</scope>
    <source>
        <strain evidence="2">TB_SE_WUR_2020</strain>
    </source>
</reference>
<gene>
    <name evidence="2" type="ORF">HF086_014032</name>
</gene>
<evidence type="ECO:0000313" key="3">
    <source>
        <dbReference type="Proteomes" id="UP000814243"/>
    </source>
</evidence>
<name>A0A922SMP7_SPOEX</name>
<protein>
    <submittedName>
        <fullName evidence="2">Uncharacterized protein</fullName>
    </submittedName>
</protein>
<organism evidence="2 3">
    <name type="scientific">Spodoptera exigua</name>
    <name type="common">Beet armyworm</name>
    <name type="synonym">Noctua fulgens</name>
    <dbReference type="NCBI Taxonomy" id="7107"/>
    <lineage>
        <taxon>Eukaryota</taxon>
        <taxon>Metazoa</taxon>
        <taxon>Ecdysozoa</taxon>
        <taxon>Arthropoda</taxon>
        <taxon>Hexapoda</taxon>
        <taxon>Insecta</taxon>
        <taxon>Pterygota</taxon>
        <taxon>Neoptera</taxon>
        <taxon>Endopterygota</taxon>
        <taxon>Lepidoptera</taxon>
        <taxon>Glossata</taxon>
        <taxon>Ditrysia</taxon>
        <taxon>Noctuoidea</taxon>
        <taxon>Noctuidae</taxon>
        <taxon>Amphipyrinae</taxon>
        <taxon>Spodoptera</taxon>
    </lineage>
</organism>
<accession>A0A922SMP7</accession>
<evidence type="ECO:0000313" key="2">
    <source>
        <dbReference type="EMBL" id="KAH9642633.1"/>
    </source>
</evidence>
<evidence type="ECO:0000256" key="1">
    <source>
        <dbReference type="SAM" id="MobiDB-lite"/>
    </source>
</evidence>
<feature type="region of interest" description="Disordered" evidence="1">
    <location>
        <begin position="125"/>
        <end position="144"/>
    </location>
</feature>